<dbReference type="Proteomes" id="UP000518752">
    <property type="component" value="Unassembled WGS sequence"/>
</dbReference>
<keyword evidence="3" id="KW-1185">Reference proteome</keyword>
<dbReference type="InterPro" id="IPR011990">
    <property type="entry name" value="TPR-like_helical_dom_sf"/>
</dbReference>
<organism evidence="2 3">
    <name type="scientific">Collybiopsis confluens</name>
    <dbReference type="NCBI Taxonomy" id="2823264"/>
    <lineage>
        <taxon>Eukaryota</taxon>
        <taxon>Fungi</taxon>
        <taxon>Dikarya</taxon>
        <taxon>Basidiomycota</taxon>
        <taxon>Agaricomycotina</taxon>
        <taxon>Agaricomycetes</taxon>
        <taxon>Agaricomycetidae</taxon>
        <taxon>Agaricales</taxon>
        <taxon>Marasmiineae</taxon>
        <taxon>Omphalotaceae</taxon>
        <taxon>Collybiopsis</taxon>
    </lineage>
</organism>
<evidence type="ECO:0008006" key="4">
    <source>
        <dbReference type="Google" id="ProtNLM"/>
    </source>
</evidence>
<dbReference type="OrthoDB" id="185373at2759"/>
<gene>
    <name evidence="2" type="ORF">D9757_004652</name>
</gene>
<evidence type="ECO:0000313" key="2">
    <source>
        <dbReference type="EMBL" id="KAF5388531.1"/>
    </source>
</evidence>
<dbReference type="PANTHER" id="PTHR47447">
    <property type="entry name" value="OS03G0856100 PROTEIN"/>
    <property type="match status" value="1"/>
</dbReference>
<dbReference type="PANTHER" id="PTHR47447:SF17">
    <property type="entry name" value="OS12G0638900 PROTEIN"/>
    <property type="match status" value="1"/>
</dbReference>
<evidence type="ECO:0000256" key="1">
    <source>
        <dbReference type="ARBA" id="ARBA00022737"/>
    </source>
</evidence>
<proteinExistence type="predicted"/>
<dbReference type="AlphaFoldDB" id="A0A8H5HS15"/>
<dbReference type="Gene3D" id="1.25.40.10">
    <property type="entry name" value="Tetratricopeptide repeat domain"/>
    <property type="match status" value="2"/>
</dbReference>
<protein>
    <recommendedName>
        <fullName evidence="4">Pentatricopeptide repeat-containing protein</fullName>
    </recommendedName>
</protein>
<keyword evidence="1" id="KW-0677">Repeat</keyword>
<accession>A0A8H5HS15</accession>
<comment type="caution">
    <text evidence="2">The sequence shown here is derived from an EMBL/GenBank/DDBJ whole genome shotgun (WGS) entry which is preliminary data.</text>
</comment>
<dbReference type="EMBL" id="JAACJN010000029">
    <property type="protein sequence ID" value="KAF5388531.1"/>
    <property type="molecule type" value="Genomic_DNA"/>
</dbReference>
<evidence type="ECO:0000313" key="3">
    <source>
        <dbReference type="Proteomes" id="UP000518752"/>
    </source>
</evidence>
<reference evidence="2 3" key="1">
    <citation type="journal article" date="2020" name="ISME J.">
        <title>Uncovering the hidden diversity of litter-decomposition mechanisms in mushroom-forming fungi.</title>
        <authorList>
            <person name="Floudas D."/>
            <person name="Bentzer J."/>
            <person name="Ahren D."/>
            <person name="Johansson T."/>
            <person name="Persson P."/>
            <person name="Tunlid A."/>
        </authorList>
    </citation>
    <scope>NUCLEOTIDE SEQUENCE [LARGE SCALE GENOMIC DNA]</scope>
    <source>
        <strain evidence="2 3">CBS 406.79</strain>
    </source>
</reference>
<name>A0A8H5HS15_9AGAR</name>
<sequence>MSLRVALTRVCISRPRGFQKSISNFHRLASTASGSVAKYLSSLKSDIHNKDVIHRDYPLLTWEVARSQHLSRDSLLDREELDSMLEALAMSALSEDLLRMEQILSDMINVYNLPPTPETHSVIIRALIQRATFQTVKHWLEQMPKKAGGVKPTLNHYHTVLEAGPQFCSFKNMMQLVRDMRQSGCEASDDTFKLLAHARWLTTTRVSRIPLPADFSSIFQYMRDTGIPYNPAVADMLYAMYLDKHRIRYADEVIVLYNQIYADLLSPESLWENGWLLRFSAAVKEKGVTSGLKLLPRYLEEGGQPSTRLLGVFMQRISRFSHLCSLREKLDVEPSQEQWSMILLQYIKNGSVPDIVECYTRIRSEGVTPTAYAVSRLIQSILASPSEDSIDTAMKIFTDFTAELPQHCDLLPRESQRSLADLFSTLLQELSEVSQEKYADTKQLILREAEIRRISLQNASAYLTAISMNSARSEADAMEVYRESKHVLDEAGYLAVLDTLSRISWSDRLEPKVPTVALYFEVVKDMKAARFSVTAAVYLIILRSLGQLAGRTTRSVGFFHLRPIVLSVTRQTHDLITLDSSVTPTSSLWNALLDNYRRLESFPDALRVWDTMYVSRVFDRTSVNIILRTCREAGGVDMARQIKTKLEKSGFGFDNYNWKAWIACLCDAGRMNDALRDMCTAVKNPDPEMARIILGRLDPDVKPRVMDAIQKHQPRLHDALVREMNTNV</sequence>